<keyword evidence="8" id="KW-1185">Reference proteome</keyword>
<dbReference type="GO" id="GO:0030032">
    <property type="term" value="P:lamellipodium assembly"/>
    <property type="evidence" value="ECO:0007669"/>
    <property type="project" value="TreeGrafter"/>
</dbReference>
<dbReference type="FunFam" id="2.10.110.10:FF:000055">
    <property type="entry name" value="Actin binding LIM protein 1"/>
    <property type="match status" value="1"/>
</dbReference>
<reference evidence="7" key="1">
    <citation type="submission" date="2022-07" db="EMBL/GenBank/DDBJ databases">
        <title>Chromosome-level genome of Muraenolepis orangiensis.</title>
        <authorList>
            <person name="Kim J."/>
        </authorList>
    </citation>
    <scope>NUCLEOTIDE SEQUENCE</scope>
    <source>
        <strain evidence="7">KU_S4_2022</strain>
        <tissue evidence="7">Muscle</tissue>
    </source>
</reference>
<dbReference type="Pfam" id="PF02209">
    <property type="entry name" value="VHP"/>
    <property type="match status" value="1"/>
</dbReference>
<protein>
    <recommendedName>
        <fullName evidence="9">Actin binding LIM protein 1b</fullName>
    </recommendedName>
</protein>
<dbReference type="InterPro" id="IPR036886">
    <property type="entry name" value="Villin_headpiece_dom_sf"/>
</dbReference>
<dbReference type="GO" id="GO:0007010">
    <property type="term" value="P:cytoskeleton organization"/>
    <property type="evidence" value="ECO:0007669"/>
    <property type="project" value="InterPro"/>
</dbReference>
<evidence type="ECO:0000256" key="1">
    <source>
        <dbReference type="ARBA" id="ARBA00022723"/>
    </source>
</evidence>
<dbReference type="PROSITE" id="PS51089">
    <property type="entry name" value="HP"/>
    <property type="match status" value="1"/>
</dbReference>
<dbReference type="Gene3D" id="1.10.950.10">
    <property type="entry name" value="Villin headpiece domain"/>
    <property type="match status" value="1"/>
</dbReference>
<comment type="caution">
    <text evidence="7">The sequence shown here is derived from an EMBL/GenBank/DDBJ whole genome shotgun (WGS) entry which is preliminary data.</text>
</comment>
<evidence type="ECO:0000313" key="8">
    <source>
        <dbReference type="Proteomes" id="UP001148018"/>
    </source>
</evidence>
<evidence type="ECO:0000259" key="5">
    <source>
        <dbReference type="PROSITE" id="PS50023"/>
    </source>
</evidence>
<dbReference type="InterPro" id="IPR003128">
    <property type="entry name" value="Villin_headpiece"/>
</dbReference>
<dbReference type="SUPFAM" id="SSF57716">
    <property type="entry name" value="Glucocorticoid receptor-like (DNA-binding domain)"/>
    <property type="match status" value="6"/>
</dbReference>
<keyword evidence="3 4" id="KW-0440">LIM domain</keyword>
<dbReference type="GO" id="GO:0046872">
    <property type="term" value="F:metal ion binding"/>
    <property type="evidence" value="ECO:0007669"/>
    <property type="project" value="UniProtKB-KW"/>
</dbReference>
<dbReference type="CDD" id="cd09328">
    <property type="entry name" value="LIM2_abLIM"/>
    <property type="match status" value="1"/>
</dbReference>
<dbReference type="InterPro" id="IPR051618">
    <property type="entry name" value="Actin-binding_LIM"/>
</dbReference>
<accession>A0A9Q0EIW7</accession>
<dbReference type="GO" id="GO:0051015">
    <property type="term" value="F:actin filament binding"/>
    <property type="evidence" value="ECO:0007669"/>
    <property type="project" value="TreeGrafter"/>
</dbReference>
<evidence type="ECO:0000256" key="2">
    <source>
        <dbReference type="ARBA" id="ARBA00022833"/>
    </source>
</evidence>
<dbReference type="InterPro" id="IPR001781">
    <property type="entry name" value="Znf_LIM"/>
</dbReference>
<evidence type="ECO:0000256" key="4">
    <source>
        <dbReference type="PROSITE-ProRule" id="PRU00125"/>
    </source>
</evidence>
<dbReference type="PANTHER" id="PTHR24213">
    <property type="entry name" value="ACTIN-BINDING LIM PROTEIN"/>
    <property type="match status" value="1"/>
</dbReference>
<feature type="domain" description="LIM zinc-binding" evidence="5">
    <location>
        <begin position="89"/>
        <end position="148"/>
    </location>
</feature>
<evidence type="ECO:0008006" key="9">
    <source>
        <dbReference type="Google" id="ProtNLM"/>
    </source>
</evidence>
<dbReference type="Gene3D" id="2.10.110.10">
    <property type="entry name" value="Cysteine Rich Protein"/>
    <property type="match status" value="4"/>
</dbReference>
<gene>
    <name evidence="7" type="ORF">NHX12_025214</name>
</gene>
<keyword evidence="2 4" id="KW-0862">Zinc</keyword>
<dbReference type="AlphaFoldDB" id="A0A9Q0EIW7"/>
<dbReference type="EMBL" id="JANIIK010000040">
    <property type="protein sequence ID" value="KAJ3608164.1"/>
    <property type="molecule type" value="Genomic_DNA"/>
</dbReference>
<evidence type="ECO:0000259" key="6">
    <source>
        <dbReference type="PROSITE" id="PS51089"/>
    </source>
</evidence>
<dbReference type="FunFam" id="1.10.950.10:FF:000001">
    <property type="entry name" value="actin-binding LIM protein 1 isoform X2"/>
    <property type="match status" value="1"/>
</dbReference>
<sequence length="504" mass="56883">MPALPGLSSLGRICSSGGADDTLVLDRVKRKNSVRRMSIIEDGEVAEVLYLIPKASMMAQLPFLNPDDYVLCEKVEGMPFEMPPERRRVQCFRCGEACKGEVLRVHSRHFHLNCFTCKVCGCDLARGGFFLRSGDYLCTQDYQQLYGTRCQGCGEYVEGEVVTALGKAYHPACFVCTCCRRPFPTGDRVTFNRKECLCQRCSAKPRPSSPNNTNSFSDSCVGCGRTITNGQALLALQGRWHLGCFKCSTCHHLLTGEYITRDGLPYCVRDYQVQFGVQCDACNQFITGKVLEDSFAGFLWEMAGDRHFHPSCAQCCRCNLLFREGEDMFLQGSVMWHPACRGDSRGDDCNRRSITPSLQYFYRPSELQATRTSTENISSRPGSTLPASPGHSIYVTSLFSSPFSDHFLPLTAGNQLSRDLRPGFSHLDRGLSLPNLLEHTVYPYEVLAVTSRGRGNLPRNVDRTRLERYLSPDSFYKVFEMNFQDFNQLPLWKRNDLKKIVHLF</sequence>
<dbReference type="PROSITE" id="PS00478">
    <property type="entry name" value="LIM_DOMAIN_1"/>
    <property type="match status" value="2"/>
</dbReference>
<name>A0A9Q0EIW7_9TELE</name>
<dbReference type="PROSITE" id="PS50023">
    <property type="entry name" value="LIM_DOMAIN_2"/>
    <property type="match status" value="3"/>
</dbReference>
<dbReference type="SUPFAM" id="SSF47050">
    <property type="entry name" value="VHP, Villin headpiece domain"/>
    <property type="match status" value="1"/>
</dbReference>
<dbReference type="PANTHER" id="PTHR24213:SF18">
    <property type="entry name" value="ACTIN-BINDING LIM PROTEIN 1"/>
    <property type="match status" value="1"/>
</dbReference>
<evidence type="ECO:0000313" key="7">
    <source>
        <dbReference type="EMBL" id="KAJ3608164.1"/>
    </source>
</evidence>
<dbReference type="Pfam" id="PF00412">
    <property type="entry name" value="LIM"/>
    <property type="match status" value="3"/>
</dbReference>
<organism evidence="7 8">
    <name type="scientific">Muraenolepis orangiensis</name>
    <name type="common">Patagonian moray cod</name>
    <dbReference type="NCBI Taxonomy" id="630683"/>
    <lineage>
        <taxon>Eukaryota</taxon>
        <taxon>Metazoa</taxon>
        <taxon>Chordata</taxon>
        <taxon>Craniata</taxon>
        <taxon>Vertebrata</taxon>
        <taxon>Euteleostomi</taxon>
        <taxon>Actinopterygii</taxon>
        <taxon>Neopterygii</taxon>
        <taxon>Teleostei</taxon>
        <taxon>Neoteleostei</taxon>
        <taxon>Acanthomorphata</taxon>
        <taxon>Zeiogadaria</taxon>
        <taxon>Gadariae</taxon>
        <taxon>Gadiformes</taxon>
        <taxon>Muraenolepidoidei</taxon>
        <taxon>Muraenolepididae</taxon>
        <taxon>Muraenolepis</taxon>
    </lineage>
</organism>
<dbReference type="SMART" id="SM00153">
    <property type="entry name" value="VHP"/>
    <property type="match status" value="1"/>
</dbReference>
<dbReference type="OrthoDB" id="1746725at2759"/>
<dbReference type="FunFam" id="2.10.110.10:FF:000024">
    <property type="entry name" value="actin-binding LIM protein 1 isoform X1"/>
    <property type="match status" value="1"/>
</dbReference>
<dbReference type="CDD" id="cd09327">
    <property type="entry name" value="LIM1_abLIM"/>
    <property type="match status" value="1"/>
</dbReference>
<dbReference type="GO" id="GO:0015629">
    <property type="term" value="C:actin cytoskeleton"/>
    <property type="evidence" value="ECO:0007669"/>
    <property type="project" value="TreeGrafter"/>
</dbReference>
<dbReference type="Proteomes" id="UP001148018">
    <property type="component" value="Unassembled WGS sequence"/>
</dbReference>
<dbReference type="SMART" id="SM00132">
    <property type="entry name" value="LIM"/>
    <property type="match status" value="4"/>
</dbReference>
<feature type="domain" description="LIM zinc-binding" evidence="5">
    <location>
        <begin position="218"/>
        <end position="277"/>
    </location>
</feature>
<feature type="domain" description="LIM zinc-binding" evidence="5">
    <location>
        <begin position="149"/>
        <end position="208"/>
    </location>
</feature>
<proteinExistence type="predicted"/>
<evidence type="ECO:0000256" key="3">
    <source>
        <dbReference type="ARBA" id="ARBA00023038"/>
    </source>
</evidence>
<dbReference type="FunFam" id="2.10.110.10:FF:000003">
    <property type="entry name" value="actin-binding LIM protein 1 isoform X1"/>
    <property type="match status" value="1"/>
</dbReference>
<feature type="domain" description="HP" evidence="6">
    <location>
        <begin position="436"/>
        <end position="504"/>
    </location>
</feature>
<keyword evidence="1 4" id="KW-0479">Metal-binding</keyword>